<dbReference type="Gene3D" id="2.60.34.20">
    <property type="match status" value="1"/>
</dbReference>
<keyword evidence="5" id="KW-1185">Reference proteome</keyword>
<feature type="domain" description="AAR2 C-terminal" evidence="2">
    <location>
        <begin position="192"/>
        <end position="347"/>
    </location>
</feature>
<evidence type="ECO:0000313" key="5">
    <source>
        <dbReference type="Proteomes" id="UP000011083"/>
    </source>
</evidence>
<name>L8HGY7_ACACF</name>
<dbReference type="Proteomes" id="UP000011083">
    <property type="component" value="Unassembled WGS sequence"/>
</dbReference>
<reference evidence="4 5" key="1">
    <citation type="journal article" date="2013" name="Genome Biol.">
        <title>Genome of Acanthamoeba castellanii highlights extensive lateral gene transfer and early evolution of tyrosine kinase signaling.</title>
        <authorList>
            <person name="Clarke M."/>
            <person name="Lohan A.J."/>
            <person name="Liu B."/>
            <person name="Lagkouvardos I."/>
            <person name="Roy S."/>
            <person name="Zafar N."/>
            <person name="Bertelli C."/>
            <person name="Schilde C."/>
            <person name="Kianianmomeni A."/>
            <person name="Burglin T.R."/>
            <person name="Frech C."/>
            <person name="Turcotte B."/>
            <person name="Kopec K.O."/>
            <person name="Synnott J.M."/>
            <person name="Choo C."/>
            <person name="Paponov I."/>
            <person name="Finkler A."/>
            <person name="Soon Heng Tan C."/>
            <person name="Hutchins A.P."/>
            <person name="Weinmeier T."/>
            <person name="Rattei T."/>
            <person name="Chu J.S."/>
            <person name="Gimenez G."/>
            <person name="Irimia M."/>
            <person name="Rigden D.J."/>
            <person name="Fitzpatrick D.A."/>
            <person name="Lorenzo-Morales J."/>
            <person name="Bateman A."/>
            <person name="Chiu C.H."/>
            <person name="Tang P."/>
            <person name="Hegemann P."/>
            <person name="Fromm H."/>
            <person name="Raoult D."/>
            <person name="Greub G."/>
            <person name="Miranda-Saavedra D."/>
            <person name="Chen N."/>
            <person name="Nash P."/>
            <person name="Ginger M.L."/>
            <person name="Horn M."/>
            <person name="Schaap P."/>
            <person name="Caler L."/>
            <person name="Loftus B."/>
        </authorList>
    </citation>
    <scope>NUCLEOTIDE SEQUENCE [LARGE SCALE GENOMIC DNA]</scope>
    <source>
        <strain evidence="4 5">Neff</strain>
    </source>
</reference>
<dbReference type="Gene3D" id="1.25.40.550">
    <property type="entry name" value="Aar2, C-terminal domain-like"/>
    <property type="match status" value="1"/>
</dbReference>
<comment type="similarity">
    <text evidence="1">Belongs to the AAR2 family.</text>
</comment>
<dbReference type="CDD" id="cd13777">
    <property type="entry name" value="Aar2_N"/>
    <property type="match status" value="1"/>
</dbReference>
<dbReference type="PANTHER" id="PTHR12689">
    <property type="entry name" value="A1 CISTRON SPLICING FACTOR AAR2-RELATED"/>
    <property type="match status" value="1"/>
</dbReference>
<dbReference type="EMBL" id="KB007857">
    <property type="protein sequence ID" value="ELR23691.1"/>
    <property type="molecule type" value="Genomic_DNA"/>
</dbReference>
<dbReference type="CDD" id="cd13778">
    <property type="entry name" value="Aar2_C"/>
    <property type="match status" value="1"/>
</dbReference>
<dbReference type="Pfam" id="PF05282">
    <property type="entry name" value="AAR2"/>
    <property type="match status" value="1"/>
</dbReference>
<dbReference type="AlphaFoldDB" id="L8HGY7"/>
<gene>
    <name evidence="4" type="ORF">ACA1_073350</name>
</gene>
<proteinExistence type="inferred from homology"/>
<protein>
    <submittedName>
        <fullName evidence="4">AAR2 protein</fullName>
    </submittedName>
</protein>
<dbReference type="InterPro" id="IPR033648">
    <property type="entry name" value="AAR2_C"/>
</dbReference>
<dbReference type="InterPro" id="IPR038514">
    <property type="entry name" value="AAR2_C_sf"/>
</dbReference>
<dbReference type="OMA" id="VWQSGGL"/>
<evidence type="ECO:0000313" key="4">
    <source>
        <dbReference type="EMBL" id="ELR23691.1"/>
    </source>
</evidence>
<dbReference type="PANTHER" id="PTHR12689:SF4">
    <property type="entry name" value="PROTEIN AAR2 HOMOLOG"/>
    <property type="match status" value="1"/>
</dbReference>
<dbReference type="KEGG" id="acan:ACA1_073350"/>
<dbReference type="RefSeq" id="XP_004353219.1">
    <property type="nucleotide sequence ID" value="XM_004353167.1"/>
</dbReference>
<dbReference type="InterPro" id="IPR038516">
    <property type="entry name" value="AAR2_N_sf"/>
</dbReference>
<evidence type="ECO:0000256" key="1">
    <source>
        <dbReference type="ARBA" id="ARBA00006281"/>
    </source>
</evidence>
<evidence type="ECO:0000259" key="3">
    <source>
        <dbReference type="Pfam" id="PF20981"/>
    </source>
</evidence>
<dbReference type="STRING" id="1257118.L8HGY7"/>
<dbReference type="Pfam" id="PF20981">
    <property type="entry name" value="AAR2_1st"/>
    <property type="match status" value="1"/>
</dbReference>
<accession>L8HGY7</accession>
<sequence length="363" mass="41007">MDREVALATVQRSGSVLCLGVPEGTEVGLDTELWVVGPRFKGIKMIPPNQAHFFYYSPGDNSGLGGGPPPGRRGRFLYLRPTEVAVFRWSDETEDFAEPDRDEAERLAEGVRRLEFDQWLGPYPLANAEKWASISRHITPAVLQRLQPVGYSVWSEMATQRRIEEKGKAKVGDEASSAGSAAMDTLGHKSYYTDIPKRAIPPGAAPHEVTRYSIDKSYTLTLLLETKYDNDDGLLLGELEYSFVCFVMGQEYEGFEQWKKLVNLLCSCEEALLTRPRLFHEFIDVLHNQLRQAPVDLFMDELMADSFLMSSLKSFFELTEDERLDADLARRGRTFKSFMADHFRLDLSALDADDEDAPTVVED</sequence>
<organism evidence="4 5">
    <name type="scientific">Acanthamoeba castellanii (strain ATCC 30010 / Neff)</name>
    <dbReference type="NCBI Taxonomy" id="1257118"/>
    <lineage>
        <taxon>Eukaryota</taxon>
        <taxon>Amoebozoa</taxon>
        <taxon>Discosea</taxon>
        <taxon>Longamoebia</taxon>
        <taxon>Centramoebida</taxon>
        <taxon>Acanthamoebidae</taxon>
        <taxon>Acanthamoeba</taxon>
    </lineage>
</organism>
<dbReference type="GeneID" id="14924674"/>
<feature type="domain" description="AAR2 N-terminal" evidence="3">
    <location>
        <begin position="14"/>
        <end position="148"/>
    </location>
</feature>
<dbReference type="InterPro" id="IPR007946">
    <property type="entry name" value="AAR2"/>
</dbReference>
<dbReference type="OrthoDB" id="201752at2759"/>
<dbReference type="VEuPathDB" id="AmoebaDB:ACA1_073350"/>
<evidence type="ECO:0000259" key="2">
    <source>
        <dbReference type="Pfam" id="PF05282"/>
    </source>
</evidence>
<dbReference type="InterPro" id="IPR033647">
    <property type="entry name" value="Aar2_N"/>
</dbReference>
<dbReference type="GO" id="GO:0000244">
    <property type="term" value="P:spliceosomal tri-snRNP complex assembly"/>
    <property type="evidence" value="ECO:0007669"/>
    <property type="project" value="TreeGrafter"/>
</dbReference>